<keyword evidence="1" id="KW-1133">Transmembrane helix</keyword>
<sequence length="80" mass="9253">PFHGGSFLFFMNTKQLFLMILLFILALVVMTLPVWIDRALPIMKNGINSAGKTFEDMWVALKYIADRLSEDIPKLMDKYL</sequence>
<name>A0A0P7ZA62_9EURY</name>
<evidence type="ECO:0000313" key="3">
    <source>
        <dbReference type="Proteomes" id="UP000050360"/>
    </source>
</evidence>
<organism evidence="2 3">
    <name type="scientific">Candidatus Methanoperedens nitratireducens</name>
    <dbReference type="NCBI Taxonomy" id="1392998"/>
    <lineage>
        <taxon>Archaea</taxon>
        <taxon>Methanobacteriati</taxon>
        <taxon>Methanobacteriota</taxon>
        <taxon>Stenosarchaea group</taxon>
        <taxon>Methanomicrobia</taxon>
        <taxon>Methanosarcinales</taxon>
        <taxon>ANME-2 cluster</taxon>
        <taxon>Candidatus Methanoperedentaceae</taxon>
        <taxon>Candidatus Methanoperedens</taxon>
    </lineage>
</organism>
<comment type="caution">
    <text evidence="2">The sequence shown here is derived from an EMBL/GenBank/DDBJ whole genome shotgun (WGS) entry which is preliminary data.</text>
</comment>
<feature type="non-terminal residue" evidence="2">
    <location>
        <position position="1"/>
    </location>
</feature>
<protein>
    <submittedName>
        <fullName evidence="2">Uncharacterized protein</fullName>
    </submittedName>
</protein>
<feature type="transmembrane region" description="Helical" evidence="1">
    <location>
        <begin position="16"/>
        <end position="36"/>
    </location>
</feature>
<reference evidence="2 3" key="1">
    <citation type="submission" date="2015-09" db="EMBL/GenBank/DDBJ databases">
        <title>A metagenomics-based metabolic model of nitrate-dependent anaerobic oxidation of methane by Methanoperedens-like archaea.</title>
        <authorList>
            <person name="Arshad A."/>
            <person name="Speth D.R."/>
            <person name="De Graaf R.M."/>
            <person name="Op Den Camp H.J."/>
            <person name="Jetten M.S."/>
            <person name="Welte C.U."/>
        </authorList>
    </citation>
    <scope>NUCLEOTIDE SEQUENCE [LARGE SCALE GENOMIC DNA]</scope>
</reference>
<accession>A0A0P7ZA62</accession>
<evidence type="ECO:0000313" key="2">
    <source>
        <dbReference type="EMBL" id="KPQ41301.1"/>
    </source>
</evidence>
<proteinExistence type="predicted"/>
<evidence type="ECO:0000256" key="1">
    <source>
        <dbReference type="SAM" id="Phobius"/>
    </source>
</evidence>
<dbReference type="Proteomes" id="UP000050360">
    <property type="component" value="Unassembled WGS sequence"/>
</dbReference>
<keyword evidence="1" id="KW-0812">Transmembrane</keyword>
<dbReference type="EMBL" id="LKCM01000381">
    <property type="protein sequence ID" value="KPQ41301.1"/>
    <property type="molecule type" value="Genomic_DNA"/>
</dbReference>
<dbReference type="AlphaFoldDB" id="A0A0P7ZA62"/>
<keyword evidence="1" id="KW-0472">Membrane</keyword>
<gene>
    <name evidence="2" type="ORF">MPEBLZ_04145</name>
</gene>